<accession>A0A844F7G6</accession>
<feature type="domain" description="LUD" evidence="1">
    <location>
        <begin position="16"/>
        <end position="206"/>
    </location>
</feature>
<dbReference type="PANTHER" id="PTHR36179">
    <property type="entry name" value="LUD_DOM DOMAIN-CONTAINING PROTEIN"/>
    <property type="match status" value="1"/>
</dbReference>
<sequence length="212" mass="23565">MNENRIKRNQLLGGRIVQGLKSRNMDGYYAETKEDALKKALEWISEGSTVAWGGSMSIAEIGLKKAICEGNYKEYNRDDAKNPEEKRKIELASYDCDYFLTSANAITEDGVMVNIDGFGNRVSAIAAGPRNVIMIVGMNKVVRDVENAVSRARNEAAPINAQRFDIDTPCHKTGACFDCKSPDTICCQMLVTRFSKVPERIKVILVNEELGF</sequence>
<reference evidence="2 3" key="1">
    <citation type="submission" date="2019-08" db="EMBL/GenBank/DDBJ databases">
        <title>In-depth cultivation of the pig gut microbiome towards novel bacterial diversity and tailored functional studies.</title>
        <authorList>
            <person name="Wylensek D."/>
            <person name="Hitch T.C.A."/>
            <person name="Clavel T."/>
        </authorList>
    </citation>
    <scope>NUCLEOTIDE SEQUENCE [LARGE SCALE GENOMIC DNA]</scope>
    <source>
        <strain evidence="2 3">BL-389-WT-3D</strain>
    </source>
</reference>
<protein>
    <submittedName>
        <fullName evidence="2">Lactate utilization protein</fullName>
    </submittedName>
</protein>
<dbReference type="Proteomes" id="UP000462363">
    <property type="component" value="Unassembled WGS sequence"/>
</dbReference>
<dbReference type="GeneID" id="62695583"/>
<evidence type="ECO:0000313" key="3">
    <source>
        <dbReference type="Proteomes" id="UP000462363"/>
    </source>
</evidence>
<comment type="caution">
    <text evidence="2">The sequence shown here is derived from an EMBL/GenBank/DDBJ whole genome shotgun (WGS) entry which is preliminary data.</text>
</comment>
<dbReference type="InterPro" id="IPR003741">
    <property type="entry name" value="LUD_dom"/>
</dbReference>
<dbReference type="InterPro" id="IPR009501">
    <property type="entry name" value="UCP020269"/>
</dbReference>
<dbReference type="RefSeq" id="WP_004607938.1">
    <property type="nucleotide sequence ID" value="NZ_AP024846.1"/>
</dbReference>
<organism evidence="2 3">
    <name type="scientific">Clostridium scindens (strain JCM 10418 / VPI 12708)</name>
    <dbReference type="NCBI Taxonomy" id="29347"/>
    <lineage>
        <taxon>Bacteria</taxon>
        <taxon>Bacillati</taxon>
        <taxon>Bacillota</taxon>
        <taxon>Clostridia</taxon>
        <taxon>Lachnospirales</taxon>
        <taxon>Lachnospiraceae</taxon>
    </lineage>
</organism>
<gene>
    <name evidence="2" type="ORF">FYJ37_05580</name>
</gene>
<evidence type="ECO:0000313" key="2">
    <source>
        <dbReference type="EMBL" id="MSS39830.1"/>
    </source>
</evidence>
<dbReference type="PIRSF" id="PIRSF020269">
    <property type="entry name" value="DUF1121"/>
    <property type="match status" value="1"/>
</dbReference>
<name>A0A844F7G6_CLOSV</name>
<evidence type="ECO:0000259" key="1">
    <source>
        <dbReference type="Pfam" id="PF02589"/>
    </source>
</evidence>
<dbReference type="EMBL" id="VUMB01000009">
    <property type="protein sequence ID" value="MSS39830.1"/>
    <property type="molecule type" value="Genomic_DNA"/>
</dbReference>
<dbReference type="Pfam" id="PF02589">
    <property type="entry name" value="LUD_dom"/>
    <property type="match status" value="1"/>
</dbReference>
<dbReference type="PANTHER" id="PTHR36179:SF2">
    <property type="entry name" value="LUD DOMAIN-CONTAINING PROTEIN"/>
    <property type="match status" value="1"/>
</dbReference>
<proteinExistence type="predicted"/>
<dbReference type="AlphaFoldDB" id="A0A844F7G6"/>